<keyword evidence="2" id="KW-0285">Flavoprotein</keyword>
<evidence type="ECO:0000256" key="5">
    <source>
        <dbReference type="ARBA" id="ARBA00023033"/>
    </source>
</evidence>
<dbReference type="GO" id="GO:0004497">
    <property type="term" value="F:monooxygenase activity"/>
    <property type="evidence" value="ECO:0007669"/>
    <property type="project" value="UniProtKB-KW"/>
</dbReference>
<evidence type="ECO:0000313" key="8">
    <source>
        <dbReference type="Proteomes" id="UP000297245"/>
    </source>
</evidence>
<dbReference type="PRINTS" id="PR00420">
    <property type="entry name" value="RNGMNOXGNASE"/>
</dbReference>
<evidence type="ECO:0000256" key="3">
    <source>
        <dbReference type="ARBA" id="ARBA00022827"/>
    </source>
</evidence>
<dbReference type="OrthoDB" id="5428495at2759"/>
<evidence type="ECO:0000259" key="6">
    <source>
        <dbReference type="Pfam" id="PF01494"/>
    </source>
</evidence>
<dbReference type="InterPro" id="IPR050493">
    <property type="entry name" value="FAD-dep_Monooxygenase_BioMet"/>
</dbReference>
<feature type="domain" description="FAD-binding" evidence="6">
    <location>
        <begin position="11"/>
        <end position="183"/>
    </location>
</feature>
<dbReference type="EMBL" id="ML180264">
    <property type="protein sequence ID" value="THU78092.1"/>
    <property type="molecule type" value="Genomic_DNA"/>
</dbReference>
<keyword evidence="5" id="KW-0503">Monooxygenase</keyword>
<dbReference type="PANTHER" id="PTHR13789:SF306">
    <property type="entry name" value="HYDROXYLASE, PUTATIVE-RELATED"/>
    <property type="match status" value="1"/>
</dbReference>
<dbReference type="PANTHER" id="PTHR13789">
    <property type="entry name" value="MONOOXYGENASE"/>
    <property type="match status" value="1"/>
</dbReference>
<keyword evidence="8" id="KW-1185">Reference proteome</keyword>
<reference evidence="7 8" key="1">
    <citation type="journal article" date="2019" name="Nat. Ecol. Evol.">
        <title>Megaphylogeny resolves global patterns of mushroom evolution.</title>
        <authorList>
            <person name="Varga T."/>
            <person name="Krizsan K."/>
            <person name="Foldi C."/>
            <person name="Dima B."/>
            <person name="Sanchez-Garcia M."/>
            <person name="Sanchez-Ramirez S."/>
            <person name="Szollosi G.J."/>
            <person name="Szarkandi J.G."/>
            <person name="Papp V."/>
            <person name="Albert L."/>
            <person name="Andreopoulos W."/>
            <person name="Angelini C."/>
            <person name="Antonin V."/>
            <person name="Barry K.W."/>
            <person name="Bougher N.L."/>
            <person name="Buchanan P."/>
            <person name="Buyck B."/>
            <person name="Bense V."/>
            <person name="Catcheside P."/>
            <person name="Chovatia M."/>
            <person name="Cooper J."/>
            <person name="Damon W."/>
            <person name="Desjardin D."/>
            <person name="Finy P."/>
            <person name="Geml J."/>
            <person name="Haridas S."/>
            <person name="Hughes K."/>
            <person name="Justo A."/>
            <person name="Karasinski D."/>
            <person name="Kautmanova I."/>
            <person name="Kiss B."/>
            <person name="Kocsube S."/>
            <person name="Kotiranta H."/>
            <person name="LaButti K.M."/>
            <person name="Lechner B.E."/>
            <person name="Liimatainen K."/>
            <person name="Lipzen A."/>
            <person name="Lukacs Z."/>
            <person name="Mihaltcheva S."/>
            <person name="Morgado L.N."/>
            <person name="Niskanen T."/>
            <person name="Noordeloos M.E."/>
            <person name="Ohm R.A."/>
            <person name="Ortiz-Santana B."/>
            <person name="Ovrebo C."/>
            <person name="Racz N."/>
            <person name="Riley R."/>
            <person name="Savchenko A."/>
            <person name="Shiryaev A."/>
            <person name="Soop K."/>
            <person name="Spirin V."/>
            <person name="Szebenyi C."/>
            <person name="Tomsovsky M."/>
            <person name="Tulloss R.E."/>
            <person name="Uehling J."/>
            <person name="Grigoriev I.V."/>
            <person name="Vagvolgyi C."/>
            <person name="Papp T."/>
            <person name="Martin F.M."/>
            <person name="Miettinen O."/>
            <person name="Hibbett D.S."/>
            <person name="Nagy L.G."/>
        </authorList>
    </citation>
    <scope>NUCLEOTIDE SEQUENCE [LARGE SCALE GENOMIC DNA]</scope>
    <source>
        <strain evidence="7 8">CBS 962.96</strain>
    </source>
</reference>
<name>A0A4S8KQT8_DENBC</name>
<dbReference type="GO" id="GO:0071949">
    <property type="term" value="F:FAD binding"/>
    <property type="evidence" value="ECO:0007669"/>
    <property type="project" value="InterPro"/>
</dbReference>
<dbReference type="InterPro" id="IPR002938">
    <property type="entry name" value="FAD-bd"/>
</dbReference>
<dbReference type="InterPro" id="IPR036188">
    <property type="entry name" value="FAD/NAD-bd_sf"/>
</dbReference>
<organism evidence="7 8">
    <name type="scientific">Dendrothele bispora (strain CBS 962.96)</name>
    <dbReference type="NCBI Taxonomy" id="1314807"/>
    <lineage>
        <taxon>Eukaryota</taxon>
        <taxon>Fungi</taxon>
        <taxon>Dikarya</taxon>
        <taxon>Basidiomycota</taxon>
        <taxon>Agaricomycotina</taxon>
        <taxon>Agaricomycetes</taxon>
        <taxon>Agaricomycetidae</taxon>
        <taxon>Agaricales</taxon>
        <taxon>Agaricales incertae sedis</taxon>
        <taxon>Dendrothele</taxon>
    </lineage>
</organism>
<gene>
    <name evidence="7" type="ORF">K435DRAFT_973675</name>
</gene>
<evidence type="ECO:0000256" key="2">
    <source>
        <dbReference type="ARBA" id="ARBA00022630"/>
    </source>
</evidence>
<evidence type="ECO:0000313" key="7">
    <source>
        <dbReference type="EMBL" id="THU78092.1"/>
    </source>
</evidence>
<evidence type="ECO:0000256" key="1">
    <source>
        <dbReference type="ARBA" id="ARBA00007992"/>
    </source>
</evidence>
<comment type="similarity">
    <text evidence="1">Belongs to the paxM FAD-dependent monooxygenase family.</text>
</comment>
<protein>
    <submittedName>
        <fullName evidence="7">FAD/NAD(P)-binding domain-containing protein</fullName>
    </submittedName>
</protein>
<keyword evidence="3" id="KW-0274">FAD</keyword>
<accession>A0A4S8KQT8</accession>
<keyword evidence="4" id="KW-0560">Oxidoreductase</keyword>
<sequence length="466" mass="53467">MFATQTQVVLDFCVVGGSIGGLCAAYWLRQAGHKVAVLERHEIDVFQNRKFCGVRIPPNITRLFKDIPGMEEMFEDKGSLNLGTLFYQGETSELVGRMLFEEEMMADLGSKFYRVSYSDIWNHLYKTCRSYDINFKFNCRVESITLKASNEPNHSPRLRCSTGEEVICDMIIAADGHNSTVRKYFLNDLLSIQDSDSDIERDEVSHFPELSQWATCRLSIPIEEMKKDPELRFFAKNNLWIVWMGNGVVHNGGQDGSDQYSISTMYNKRPSSDEDKDWDIVTPTPLSTKEIEETVCEPRLKKLLKLASSCHRSNQKPYKLVRYINQTYQVVFIGDAAHAAVVNGPQNTAIAVEDAFTLGYLFSKMVSRDHISLLLKGFNEIRQKRANMIRTSDFEFLHILCFPPGPERDARNAAFSQTLQKETIPDEVLAQMWDAFLVQCNYDAQHAVEEWWHTWGRLMQIVENTV</sequence>
<dbReference type="Gene3D" id="3.50.50.60">
    <property type="entry name" value="FAD/NAD(P)-binding domain"/>
    <property type="match status" value="1"/>
</dbReference>
<dbReference type="Pfam" id="PF01494">
    <property type="entry name" value="FAD_binding_3"/>
    <property type="match status" value="1"/>
</dbReference>
<proteinExistence type="inferred from homology"/>
<evidence type="ECO:0000256" key="4">
    <source>
        <dbReference type="ARBA" id="ARBA00023002"/>
    </source>
</evidence>
<dbReference type="Proteomes" id="UP000297245">
    <property type="component" value="Unassembled WGS sequence"/>
</dbReference>
<dbReference type="AlphaFoldDB" id="A0A4S8KQT8"/>
<dbReference type="SUPFAM" id="SSF51905">
    <property type="entry name" value="FAD/NAD(P)-binding domain"/>
    <property type="match status" value="1"/>
</dbReference>